<evidence type="ECO:0000313" key="1">
    <source>
        <dbReference type="EMBL" id="PZF75829.1"/>
    </source>
</evidence>
<name>A0A2W2BI28_9HYPH</name>
<accession>A0A2W2BI28</accession>
<dbReference type="Proteomes" id="UP000248795">
    <property type="component" value="Unassembled WGS sequence"/>
</dbReference>
<sequence length="66" mass="7337">MGYFRGRPEETLVIHMATSDLDRLVALARDIAVDHQQLGVGLATPEPGEGTIYKRIIPRRQHGLEA</sequence>
<organism evidence="1 2">
    <name type="scientific">Aestuariivirga litoralis</name>
    <dbReference type="NCBI Taxonomy" id="2650924"/>
    <lineage>
        <taxon>Bacteria</taxon>
        <taxon>Pseudomonadati</taxon>
        <taxon>Pseudomonadota</taxon>
        <taxon>Alphaproteobacteria</taxon>
        <taxon>Hyphomicrobiales</taxon>
        <taxon>Aestuariivirgaceae</taxon>
        <taxon>Aestuariivirga</taxon>
    </lineage>
</organism>
<gene>
    <name evidence="1" type="ORF">DK847_16540</name>
</gene>
<reference evidence="2" key="1">
    <citation type="submission" date="2018-06" db="EMBL/GenBank/DDBJ databases">
        <title>Aestuariibacter litoralis strain KCTC 52945T.</title>
        <authorList>
            <person name="Li X."/>
            <person name="Salam N."/>
            <person name="Li J.-L."/>
            <person name="Chen Y.-M."/>
            <person name="Yang Z.-W."/>
            <person name="Zhang L.-Y."/>
            <person name="Han M.-X."/>
            <person name="Xiao M."/>
            <person name="Li W.-J."/>
        </authorList>
    </citation>
    <scope>NUCLEOTIDE SEQUENCE [LARGE SCALE GENOMIC DNA]</scope>
    <source>
        <strain evidence="2">KCTC 52945</strain>
    </source>
</reference>
<proteinExistence type="predicted"/>
<keyword evidence="2" id="KW-1185">Reference proteome</keyword>
<dbReference type="EMBL" id="QKVK01000008">
    <property type="protein sequence ID" value="PZF75829.1"/>
    <property type="molecule type" value="Genomic_DNA"/>
</dbReference>
<comment type="caution">
    <text evidence="1">The sequence shown here is derived from an EMBL/GenBank/DDBJ whole genome shotgun (WGS) entry which is preliminary data.</text>
</comment>
<protein>
    <submittedName>
        <fullName evidence="1">Uncharacterized protein</fullName>
    </submittedName>
</protein>
<evidence type="ECO:0000313" key="2">
    <source>
        <dbReference type="Proteomes" id="UP000248795"/>
    </source>
</evidence>
<dbReference type="AlphaFoldDB" id="A0A2W2BI28"/>